<sequence>MARSMRDPVAAAVRPRFTVLLGPDYAGKSAALAELARRPAGYRIVSADDAFLAPRHALIGRLRRDLVGEVLTAPARAYSPEFTAALLQTAVVHLRDRLLERAAEDAAEDARAPLVVDSYYYKILAKLRLTGLGDHPMYGWWRTFPQPGHVVFLDVAPATAWRRSGDGALLNGLEHYGTGAGRGAFESFRSFQADLRELLLAEVGHLPVSVLPESGDVEQAAKAVEEVLIQHAGH</sequence>
<organism evidence="1 2">
    <name type="scientific">Actinomadura fibrosa</name>
    <dbReference type="NCBI Taxonomy" id="111802"/>
    <lineage>
        <taxon>Bacteria</taxon>
        <taxon>Bacillati</taxon>
        <taxon>Actinomycetota</taxon>
        <taxon>Actinomycetes</taxon>
        <taxon>Streptosporangiales</taxon>
        <taxon>Thermomonosporaceae</taxon>
        <taxon>Actinomadura</taxon>
    </lineage>
</organism>
<dbReference type="Proteomes" id="UP001597063">
    <property type="component" value="Unassembled WGS sequence"/>
</dbReference>
<dbReference type="Gene3D" id="3.40.50.300">
    <property type="entry name" value="P-loop containing nucleotide triphosphate hydrolases"/>
    <property type="match status" value="1"/>
</dbReference>
<protein>
    <recommendedName>
        <fullName evidence="3">Thymidylate kinase</fullName>
    </recommendedName>
</protein>
<dbReference type="EMBL" id="JBHTGP010000015">
    <property type="protein sequence ID" value="MFD0688725.1"/>
    <property type="molecule type" value="Genomic_DNA"/>
</dbReference>
<accession>A0ABW2XW20</accession>
<reference evidence="2" key="1">
    <citation type="journal article" date="2019" name="Int. J. Syst. Evol. Microbiol.">
        <title>The Global Catalogue of Microorganisms (GCM) 10K type strain sequencing project: providing services to taxonomists for standard genome sequencing and annotation.</title>
        <authorList>
            <consortium name="The Broad Institute Genomics Platform"/>
            <consortium name="The Broad Institute Genome Sequencing Center for Infectious Disease"/>
            <person name="Wu L."/>
            <person name="Ma J."/>
        </authorList>
    </citation>
    <scope>NUCLEOTIDE SEQUENCE [LARGE SCALE GENOMIC DNA]</scope>
    <source>
        <strain evidence="2">JCM 9371</strain>
    </source>
</reference>
<dbReference type="RefSeq" id="WP_207400336.1">
    <property type="nucleotide sequence ID" value="NZ_CAACUY010000327.1"/>
</dbReference>
<gene>
    <name evidence="1" type="ORF">ACFQZM_29820</name>
</gene>
<name>A0ABW2XW20_9ACTN</name>
<keyword evidence="2" id="KW-1185">Reference proteome</keyword>
<evidence type="ECO:0000313" key="2">
    <source>
        <dbReference type="Proteomes" id="UP001597063"/>
    </source>
</evidence>
<dbReference type="SUPFAM" id="SSF52540">
    <property type="entry name" value="P-loop containing nucleoside triphosphate hydrolases"/>
    <property type="match status" value="1"/>
</dbReference>
<evidence type="ECO:0008006" key="3">
    <source>
        <dbReference type="Google" id="ProtNLM"/>
    </source>
</evidence>
<proteinExistence type="predicted"/>
<comment type="caution">
    <text evidence="1">The sequence shown here is derived from an EMBL/GenBank/DDBJ whole genome shotgun (WGS) entry which is preliminary data.</text>
</comment>
<evidence type="ECO:0000313" key="1">
    <source>
        <dbReference type="EMBL" id="MFD0688725.1"/>
    </source>
</evidence>
<dbReference type="InterPro" id="IPR027417">
    <property type="entry name" value="P-loop_NTPase"/>
</dbReference>